<evidence type="ECO:0000313" key="8">
    <source>
        <dbReference type="EMBL" id="MCW1916647.1"/>
    </source>
</evidence>
<dbReference type="PROSITE" id="PS00337">
    <property type="entry name" value="BETA_LACTAMASE_D"/>
    <property type="match status" value="1"/>
</dbReference>
<proteinExistence type="inferred from homology"/>
<dbReference type="SUPFAM" id="SSF56601">
    <property type="entry name" value="beta-lactamase/transpeptidase-like"/>
    <property type="match status" value="1"/>
</dbReference>
<dbReference type="EMBL" id="JAPDDR010000017">
    <property type="protein sequence ID" value="MCW1916647.1"/>
    <property type="molecule type" value="Genomic_DNA"/>
</dbReference>
<gene>
    <name evidence="8" type="primary">blaOXA</name>
    <name evidence="8" type="ORF">OJ996_23875</name>
</gene>
<comment type="similarity">
    <text evidence="1 6">Belongs to the class-D beta-lactamase family.</text>
</comment>
<dbReference type="InterPro" id="IPR012338">
    <property type="entry name" value="Beta-lactam/transpept-like"/>
</dbReference>
<evidence type="ECO:0000256" key="6">
    <source>
        <dbReference type="RuleBase" id="RU361140"/>
    </source>
</evidence>
<comment type="caution">
    <text evidence="8">The sequence shown here is derived from an EMBL/GenBank/DDBJ whole genome shotgun (WGS) entry which is preliminary data.</text>
</comment>
<keyword evidence="9" id="KW-1185">Reference proteome</keyword>
<evidence type="ECO:0000313" key="9">
    <source>
        <dbReference type="Proteomes" id="UP001165653"/>
    </source>
</evidence>
<dbReference type="Proteomes" id="UP001165653">
    <property type="component" value="Unassembled WGS sequence"/>
</dbReference>
<evidence type="ECO:0000259" key="7">
    <source>
        <dbReference type="Pfam" id="PF00905"/>
    </source>
</evidence>
<reference evidence="8" key="1">
    <citation type="submission" date="2022-10" db="EMBL/GenBank/DDBJ databases">
        <title>Luteolibacter sp. GHJ8, whole genome shotgun sequencing project.</title>
        <authorList>
            <person name="Zhao G."/>
            <person name="Shen L."/>
        </authorList>
    </citation>
    <scope>NUCLEOTIDE SEQUENCE</scope>
    <source>
        <strain evidence="8">GHJ8</strain>
    </source>
</reference>
<protein>
    <recommendedName>
        <fullName evidence="2 6">Beta-lactamase</fullName>
        <ecNumber evidence="2 6">3.5.2.6</ecNumber>
    </recommendedName>
</protein>
<dbReference type="NCBIfam" id="NF012161">
    <property type="entry name" value="bla_class_D_main"/>
    <property type="match status" value="1"/>
</dbReference>
<keyword evidence="3" id="KW-0732">Signal</keyword>
<feature type="domain" description="Penicillin-binding protein transpeptidase" evidence="7">
    <location>
        <begin position="68"/>
        <end position="265"/>
    </location>
</feature>
<dbReference type="Gene3D" id="3.40.710.10">
    <property type="entry name" value="DD-peptidase/beta-lactamase superfamily"/>
    <property type="match status" value="1"/>
</dbReference>
<keyword evidence="5 6" id="KW-0046">Antibiotic resistance</keyword>
<dbReference type="InterPro" id="IPR002137">
    <property type="entry name" value="Beta-lactam_class-D_AS"/>
</dbReference>
<dbReference type="InterPro" id="IPR001460">
    <property type="entry name" value="PCN-bd_Tpept"/>
</dbReference>
<evidence type="ECO:0000256" key="5">
    <source>
        <dbReference type="ARBA" id="ARBA00023251"/>
    </source>
</evidence>
<evidence type="ECO:0000256" key="4">
    <source>
        <dbReference type="ARBA" id="ARBA00022801"/>
    </source>
</evidence>
<evidence type="ECO:0000256" key="3">
    <source>
        <dbReference type="ARBA" id="ARBA00022729"/>
    </source>
</evidence>
<keyword evidence="4 6" id="KW-0378">Hydrolase</keyword>
<name>A0ABT3G9X0_9BACT</name>
<organism evidence="8 9">
    <name type="scientific">Luteolibacter rhizosphaerae</name>
    <dbReference type="NCBI Taxonomy" id="2989719"/>
    <lineage>
        <taxon>Bacteria</taxon>
        <taxon>Pseudomonadati</taxon>
        <taxon>Verrucomicrobiota</taxon>
        <taxon>Verrucomicrobiia</taxon>
        <taxon>Verrucomicrobiales</taxon>
        <taxon>Verrucomicrobiaceae</taxon>
        <taxon>Luteolibacter</taxon>
    </lineage>
</organism>
<evidence type="ECO:0000256" key="2">
    <source>
        <dbReference type="ARBA" id="ARBA00012865"/>
    </source>
</evidence>
<accession>A0ABT3G9X0</accession>
<sequence>MHLTRSEPTGITMIRAACILGTILLLTPLHAEPTPRVDRSFGTAFQKEQATGTLAILDPTSAALRVWNPERAKQRFIPASTFKIANALIGLDTGTVKSPDEILPYGGKPQLFKEWEHDMSLKDGMRVSAVPIYQELARRIGPERMAAGVKALNYGNMETGKVIDRFWLDGPLTISATEQVEFIRRLLADELPLKKETMQQVRAIVSTEKFEHGTVHFKTGWCTATKPQIGWIVGWVTWGGTHTPFALNIDMSGLDEAPKRMAILKECLLSLGPPPWNTVFFYPDFYTPGNEHLRKQEYGKAKDSPETQQQAAEFLEKTFTGIRLSLLQYTSKQGREFTCRVKREWRIEDAELLATYMGFFSRTFPVQVPRWPEPRTLRAVLYEFEGSDPVSILTHYTFDRPEIRQVKATRAAHGVKIEISGPGLMSEQMPPESFFEFFKDASDVPQR</sequence>
<evidence type="ECO:0000256" key="1">
    <source>
        <dbReference type="ARBA" id="ARBA00007898"/>
    </source>
</evidence>
<comment type="catalytic activity">
    <reaction evidence="6">
        <text>a beta-lactam + H2O = a substituted beta-amino acid</text>
        <dbReference type="Rhea" id="RHEA:20401"/>
        <dbReference type="ChEBI" id="CHEBI:15377"/>
        <dbReference type="ChEBI" id="CHEBI:35627"/>
        <dbReference type="ChEBI" id="CHEBI:140347"/>
        <dbReference type="EC" id="3.5.2.6"/>
    </reaction>
</comment>
<dbReference type="GO" id="GO:0008800">
    <property type="term" value="F:beta-lactamase activity"/>
    <property type="evidence" value="ECO:0007669"/>
    <property type="project" value="UniProtKB-EC"/>
</dbReference>
<dbReference type="Pfam" id="PF00905">
    <property type="entry name" value="Transpeptidase"/>
    <property type="match status" value="1"/>
</dbReference>
<dbReference type="EC" id="3.5.2.6" evidence="2 6"/>